<reference evidence="3 4" key="1">
    <citation type="submission" date="2019-08" db="EMBL/GenBank/DDBJ databases">
        <authorList>
            <person name="Herpell B J."/>
        </authorList>
    </citation>
    <scope>NUCLEOTIDE SEQUENCE [LARGE SCALE GENOMIC DNA]</scope>
    <source>
        <strain evidence="4">Msb3</strain>
        <plasmid evidence="3 4">pI</plasmid>
    </source>
</reference>
<protein>
    <submittedName>
        <fullName evidence="3">Nuclease</fullName>
    </submittedName>
</protein>
<dbReference type="GO" id="GO:0005694">
    <property type="term" value="C:chromosome"/>
    <property type="evidence" value="ECO:0007669"/>
    <property type="project" value="TreeGrafter"/>
</dbReference>
<keyword evidence="4" id="KW-1185">Reference proteome</keyword>
<dbReference type="PANTHER" id="PTHR33375">
    <property type="entry name" value="CHROMOSOME-PARTITIONING PROTEIN PARB-RELATED"/>
    <property type="match status" value="1"/>
</dbReference>
<dbReference type="SMART" id="SM00470">
    <property type="entry name" value="ParB"/>
    <property type="match status" value="1"/>
</dbReference>
<dbReference type="SUPFAM" id="SSF110849">
    <property type="entry name" value="ParB/Sulfiredoxin"/>
    <property type="match status" value="1"/>
</dbReference>
<organism evidence="3 4">
    <name type="scientific">Paraburkholderia dioscoreae</name>
    <dbReference type="NCBI Taxonomy" id="2604047"/>
    <lineage>
        <taxon>Bacteria</taxon>
        <taxon>Pseudomonadati</taxon>
        <taxon>Pseudomonadota</taxon>
        <taxon>Betaproteobacteria</taxon>
        <taxon>Burkholderiales</taxon>
        <taxon>Burkholderiaceae</taxon>
        <taxon>Paraburkholderia</taxon>
    </lineage>
</organism>
<dbReference type="PANTHER" id="PTHR33375:SF7">
    <property type="entry name" value="CHROMOSOME 2-PARTITIONING PROTEIN PARB-RELATED"/>
    <property type="match status" value="1"/>
</dbReference>
<proteinExistence type="predicted"/>
<dbReference type="Gene3D" id="1.10.10.2830">
    <property type="match status" value="1"/>
</dbReference>
<geneLocation type="plasmid" evidence="3 4">
    <name>pI</name>
</geneLocation>
<dbReference type="Proteomes" id="UP000325811">
    <property type="component" value="Plasmid pI"/>
</dbReference>
<evidence type="ECO:0000313" key="4">
    <source>
        <dbReference type="Proteomes" id="UP000325811"/>
    </source>
</evidence>
<sequence length="768" mass="85205">MQTVNAQDANVNTTDNASAVELPNAISAGAAVEMIPLRSLVESPYNQRKKARTEATILEFADNIRAVGLLQNLVVHPMKKRAKKAQTYGVAAGETRRLGLLFNVERGDITSDYLVPCKVISEADAILTSATENDLRKPPHPADQFIAYKALTDEGRSPEFIAAVFKVTPKTVAGHLKLASVSPKLFELFADDEMELEQIQALAMTDDHQTQEAVWFGAQSDWARNPRELRARLKGDKLSLNDRMVRFVTVEAYEAAGGMVERDLFSENDEGFILNRDVLMRVFDQRVASEVKTIEAEGWAWVESRPKFDYDEHNQFTQLYAQPAPLNPEQQQHLDALQKRHDEVTDALQAHYDVDEGEDGHLSDEAVEALEAEDNKLACELAEIEEREGEFTPEQMKVSGAIVYVSHNGGLTVHRGLVRREDREEARTMMQDSGVELPRSMTKKEKGVHSEKLLLNLTAHRTAAVQSALAMNPNVALVTLVHKLALDFLYTGYIDGVSVVQVSSREAFHDMSRAAPELEQNEHASGLREYVQTWRKLLPENPNELFGWLLEQPQDRLLNVMSVCTALSINGVSRNEAPNAVNAIAGALDLDLSAYWQPTRESYLNHVSKDRIVAVVSEVVSAEEGKRLAKMKKGEAAEAAEKLLAGKNWLPEFMAAAEVHQVTYYSRDHDEQDDEQDEAVVVASDNYDAPDADDRNEIVETPAEANADSAPWPFPKAADFESHALDNDPEPVSVVRPISTALVPVSPAAAWPFPPSTLHARVAEQRAA</sequence>
<dbReference type="AlphaFoldDB" id="A0A5Q4YUX7"/>
<dbReference type="InterPro" id="IPR003115">
    <property type="entry name" value="ParB_N"/>
</dbReference>
<dbReference type="GO" id="GO:0007059">
    <property type="term" value="P:chromosome segregation"/>
    <property type="evidence" value="ECO:0007669"/>
    <property type="project" value="TreeGrafter"/>
</dbReference>
<dbReference type="InterPro" id="IPR050336">
    <property type="entry name" value="Chromosome_partition/occlusion"/>
</dbReference>
<dbReference type="Gene3D" id="3.90.1530.30">
    <property type="match status" value="1"/>
</dbReference>
<gene>
    <name evidence="3" type="ORF">PDMSB3_0159</name>
</gene>
<dbReference type="CDD" id="cd16406">
    <property type="entry name" value="ParB_N_like"/>
    <property type="match status" value="1"/>
</dbReference>
<dbReference type="EMBL" id="LR699555">
    <property type="protein sequence ID" value="VVD30995.1"/>
    <property type="molecule type" value="Genomic_DNA"/>
</dbReference>
<name>A0A5Q4YUX7_9BURK</name>
<dbReference type="SUPFAM" id="SSF109709">
    <property type="entry name" value="KorB DNA-binding domain-like"/>
    <property type="match status" value="1"/>
</dbReference>
<dbReference type="KEGG" id="pdio:PDMSB3_0159.2"/>
<keyword evidence="3" id="KW-0614">Plasmid</keyword>
<evidence type="ECO:0000313" key="3">
    <source>
        <dbReference type="EMBL" id="VVD30995.1"/>
    </source>
</evidence>
<feature type="domain" description="ParB-like N-terminal" evidence="2">
    <location>
        <begin position="33"/>
        <end position="134"/>
    </location>
</feature>
<evidence type="ECO:0000256" key="1">
    <source>
        <dbReference type="SAM" id="MobiDB-lite"/>
    </source>
</evidence>
<feature type="region of interest" description="Disordered" evidence="1">
    <location>
        <begin position="703"/>
        <end position="732"/>
    </location>
</feature>
<accession>A0A5Q4YUX7</accession>
<dbReference type="RefSeq" id="WP_165189956.1">
    <property type="nucleotide sequence ID" value="NZ_LR699555.1"/>
</dbReference>
<dbReference type="Pfam" id="PF02195">
    <property type="entry name" value="ParB_N"/>
    <property type="match status" value="1"/>
</dbReference>
<evidence type="ECO:0000259" key="2">
    <source>
        <dbReference type="SMART" id="SM00470"/>
    </source>
</evidence>
<dbReference type="InterPro" id="IPR036086">
    <property type="entry name" value="ParB/Sulfiredoxin_sf"/>
</dbReference>